<dbReference type="Pfam" id="PF00934">
    <property type="entry name" value="PE"/>
    <property type="match status" value="1"/>
</dbReference>
<dbReference type="Proteomes" id="UP000733379">
    <property type="component" value="Unassembled WGS sequence"/>
</dbReference>
<dbReference type="RefSeq" id="WP_215924076.1">
    <property type="nucleotide sequence ID" value="NZ_JAHKNI010000028.1"/>
</dbReference>
<proteinExistence type="predicted"/>
<evidence type="ECO:0000313" key="3">
    <source>
        <dbReference type="Proteomes" id="UP000733379"/>
    </source>
</evidence>
<organism evidence="2 3">
    <name type="scientific">Nocardia albiluteola</name>
    <dbReference type="NCBI Taxonomy" id="2842303"/>
    <lineage>
        <taxon>Bacteria</taxon>
        <taxon>Bacillati</taxon>
        <taxon>Actinomycetota</taxon>
        <taxon>Actinomycetes</taxon>
        <taxon>Mycobacteriales</taxon>
        <taxon>Nocardiaceae</taxon>
        <taxon>Nocardia</taxon>
    </lineage>
</organism>
<keyword evidence="3" id="KW-1185">Reference proteome</keyword>
<sequence length="108" mass="11106">MTENKSDGVYFDPQAATEAAGRLDALAQRLRDDLTASKAALTVPPAGADEVSLRAAGTMNDVAGSFNTSADGGVDELQKLAASLRAQVNHFGQAESDNAAGIESARQV</sequence>
<accession>A0ABS6BCI5</accession>
<reference evidence="2 3" key="1">
    <citation type="submission" date="2021-06" db="EMBL/GenBank/DDBJ databases">
        <title>Actinomycetes sequencing.</title>
        <authorList>
            <person name="Shan Q."/>
        </authorList>
    </citation>
    <scope>NUCLEOTIDE SEQUENCE [LARGE SCALE GENOMIC DNA]</scope>
    <source>
        <strain evidence="2 3">NEAU-G5</strain>
    </source>
</reference>
<dbReference type="InterPro" id="IPR038332">
    <property type="entry name" value="PPE_sf"/>
</dbReference>
<protein>
    <submittedName>
        <fullName evidence="2">PE family protein</fullName>
    </submittedName>
</protein>
<dbReference type="SUPFAM" id="SSF140459">
    <property type="entry name" value="PE/PPE dimer-like"/>
    <property type="match status" value="1"/>
</dbReference>
<dbReference type="Gene3D" id="1.10.287.850">
    <property type="entry name" value="HP0062-like domain"/>
    <property type="match status" value="1"/>
</dbReference>
<comment type="caution">
    <text evidence="2">The sequence shown here is derived from an EMBL/GenBank/DDBJ whole genome shotgun (WGS) entry which is preliminary data.</text>
</comment>
<name>A0ABS6BCI5_9NOCA</name>
<evidence type="ECO:0000259" key="1">
    <source>
        <dbReference type="Pfam" id="PF00934"/>
    </source>
</evidence>
<gene>
    <name evidence="2" type="ORF">KO481_41605</name>
</gene>
<feature type="domain" description="PE" evidence="1">
    <location>
        <begin position="9"/>
        <end position="98"/>
    </location>
</feature>
<evidence type="ECO:0000313" key="2">
    <source>
        <dbReference type="EMBL" id="MBU3067998.1"/>
    </source>
</evidence>
<dbReference type="EMBL" id="JAHKNI010000028">
    <property type="protein sequence ID" value="MBU3067998.1"/>
    <property type="molecule type" value="Genomic_DNA"/>
</dbReference>
<dbReference type="InterPro" id="IPR000084">
    <property type="entry name" value="PE-PGRS_N"/>
</dbReference>